<evidence type="ECO:0000313" key="3">
    <source>
        <dbReference type="Proteomes" id="UP001221757"/>
    </source>
</evidence>
<dbReference type="EMBL" id="JARKIE010000082">
    <property type="protein sequence ID" value="KAJ7688020.1"/>
    <property type="molecule type" value="Genomic_DNA"/>
</dbReference>
<comment type="caution">
    <text evidence="2">The sequence shown here is derived from an EMBL/GenBank/DDBJ whole genome shotgun (WGS) entry which is preliminary data.</text>
</comment>
<gene>
    <name evidence="2" type="ORF">B0H17DRAFT_1135864</name>
</gene>
<feature type="region of interest" description="Disordered" evidence="1">
    <location>
        <begin position="45"/>
        <end position="71"/>
    </location>
</feature>
<protein>
    <submittedName>
        <fullName evidence="2">Uncharacterized protein</fullName>
    </submittedName>
</protein>
<proteinExistence type="predicted"/>
<dbReference type="AlphaFoldDB" id="A0AAD7GF21"/>
<organism evidence="2 3">
    <name type="scientific">Mycena rosella</name>
    <name type="common">Pink bonnet</name>
    <name type="synonym">Agaricus rosellus</name>
    <dbReference type="NCBI Taxonomy" id="1033263"/>
    <lineage>
        <taxon>Eukaryota</taxon>
        <taxon>Fungi</taxon>
        <taxon>Dikarya</taxon>
        <taxon>Basidiomycota</taxon>
        <taxon>Agaricomycotina</taxon>
        <taxon>Agaricomycetes</taxon>
        <taxon>Agaricomycetidae</taxon>
        <taxon>Agaricales</taxon>
        <taxon>Marasmiineae</taxon>
        <taxon>Mycenaceae</taxon>
        <taxon>Mycena</taxon>
    </lineage>
</organism>
<dbReference type="Proteomes" id="UP001221757">
    <property type="component" value="Unassembled WGS sequence"/>
</dbReference>
<accession>A0AAD7GF21</accession>
<evidence type="ECO:0000256" key="1">
    <source>
        <dbReference type="SAM" id="MobiDB-lite"/>
    </source>
</evidence>
<sequence length="272" mass="30000">MTGRTLYDGNMSLMRANIACHLQRGIARGVLQALDFPDVADPVLRASSKSDSSKSGKQVQPRADPAYPNPHSLLSKAKVGVPISHEVMEIIKRDVGLSALVLNAALRVPLPLSTAAQPPLRPAFESIIHIGRVNHLKSAVVDIAHAFTQFGVADVAFASLTPNRLLFQPKPLSGSSVTGFGPARALQRGQYWLEGTADPYDEFIRRRRAFLGDWWEGPEDTRSAGMRTLEREWLWPLWTVVGQAHLGHRFGRGWGAVPFRASLRLEVRRCIS</sequence>
<evidence type="ECO:0000313" key="2">
    <source>
        <dbReference type="EMBL" id="KAJ7688020.1"/>
    </source>
</evidence>
<keyword evidence="3" id="KW-1185">Reference proteome</keyword>
<name>A0AAD7GF21_MYCRO</name>
<reference evidence="2" key="1">
    <citation type="submission" date="2023-03" db="EMBL/GenBank/DDBJ databases">
        <title>Massive genome expansion in bonnet fungi (Mycena s.s.) driven by repeated elements and novel gene families across ecological guilds.</title>
        <authorList>
            <consortium name="Lawrence Berkeley National Laboratory"/>
            <person name="Harder C.B."/>
            <person name="Miyauchi S."/>
            <person name="Viragh M."/>
            <person name="Kuo A."/>
            <person name="Thoen E."/>
            <person name="Andreopoulos B."/>
            <person name="Lu D."/>
            <person name="Skrede I."/>
            <person name="Drula E."/>
            <person name="Henrissat B."/>
            <person name="Morin E."/>
            <person name="Kohler A."/>
            <person name="Barry K."/>
            <person name="LaButti K."/>
            <person name="Morin E."/>
            <person name="Salamov A."/>
            <person name="Lipzen A."/>
            <person name="Mereny Z."/>
            <person name="Hegedus B."/>
            <person name="Baldrian P."/>
            <person name="Stursova M."/>
            <person name="Weitz H."/>
            <person name="Taylor A."/>
            <person name="Grigoriev I.V."/>
            <person name="Nagy L.G."/>
            <person name="Martin F."/>
            <person name="Kauserud H."/>
        </authorList>
    </citation>
    <scope>NUCLEOTIDE SEQUENCE</scope>
    <source>
        <strain evidence="2">CBHHK067</strain>
    </source>
</reference>
<feature type="compositionally biased region" description="Low complexity" evidence="1">
    <location>
        <begin position="47"/>
        <end position="57"/>
    </location>
</feature>